<dbReference type="FunFam" id="3.40.910.10:FF:000001">
    <property type="entry name" value="Probable deoxyhypusine synthase"/>
    <property type="match status" value="1"/>
</dbReference>
<evidence type="ECO:0000256" key="6">
    <source>
        <dbReference type="ARBA" id="ARBA00022679"/>
    </source>
</evidence>
<dbReference type="EC" id="2.5.1.46" evidence="5"/>
<dbReference type="PANTHER" id="PTHR11703">
    <property type="entry name" value="DEOXYHYPUSINE SYNTHASE"/>
    <property type="match status" value="1"/>
</dbReference>
<dbReference type="InterPro" id="IPR002773">
    <property type="entry name" value="Deoxyhypusine_synthase"/>
</dbReference>
<dbReference type="SUPFAM" id="SSF52467">
    <property type="entry name" value="DHS-like NAD/FAD-binding domain"/>
    <property type="match status" value="1"/>
</dbReference>
<keyword evidence="6" id="KW-0808">Transferase</keyword>
<organism evidence="9 10">
    <name type="scientific">Cichlidogyrus casuarinus</name>
    <dbReference type="NCBI Taxonomy" id="1844966"/>
    <lineage>
        <taxon>Eukaryota</taxon>
        <taxon>Metazoa</taxon>
        <taxon>Spiralia</taxon>
        <taxon>Lophotrochozoa</taxon>
        <taxon>Platyhelminthes</taxon>
        <taxon>Monogenea</taxon>
        <taxon>Monopisthocotylea</taxon>
        <taxon>Dactylogyridea</taxon>
        <taxon>Ancyrocephalidae</taxon>
        <taxon>Cichlidogyrus</taxon>
    </lineage>
</organism>
<evidence type="ECO:0000313" key="10">
    <source>
        <dbReference type="Proteomes" id="UP001626550"/>
    </source>
</evidence>
<evidence type="ECO:0000313" key="9">
    <source>
        <dbReference type="EMBL" id="KAL3313892.1"/>
    </source>
</evidence>
<comment type="catalytic activity">
    <reaction evidence="1">
        <text>[eIF5A protein]-L-lysine + spermidine = [eIF5A protein]-deoxyhypusine + propane-1,3-diamine</text>
        <dbReference type="Rhea" id="RHEA:33299"/>
        <dbReference type="Rhea" id="RHEA-COMP:10143"/>
        <dbReference type="Rhea" id="RHEA-COMP:10144"/>
        <dbReference type="ChEBI" id="CHEBI:29969"/>
        <dbReference type="ChEBI" id="CHEBI:57484"/>
        <dbReference type="ChEBI" id="CHEBI:57834"/>
        <dbReference type="ChEBI" id="CHEBI:82657"/>
        <dbReference type="EC" id="2.5.1.46"/>
    </reaction>
</comment>
<keyword evidence="10" id="KW-1185">Reference proteome</keyword>
<dbReference type="Gene3D" id="3.40.910.10">
    <property type="entry name" value="Deoxyhypusine synthase"/>
    <property type="match status" value="1"/>
</dbReference>
<dbReference type="Pfam" id="PF10246">
    <property type="entry name" value="MRP-S35"/>
    <property type="match status" value="1"/>
</dbReference>
<reference evidence="9 10" key="1">
    <citation type="submission" date="2024-11" db="EMBL/GenBank/DDBJ databases">
        <title>Adaptive evolution of stress response genes in parasites aligns with host niche diversity.</title>
        <authorList>
            <person name="Hahn C."/>
            <person name="Resl P."/>
        </authorList>
    </citation>
    <scope>NUCLEOTIDE SEQUENCE [LARGE SCALE GENOMIC DNA]</scope>
    <source>
        <strain evidence="9">EGGRZ-B1_66</strain>
        <tissue evidence="9">Body</tissue>
    </source>
</reference>
<dbReference type="AlphaFoldDB" id="A0ABD2Q2R0"/>
<evidence type="ECO:0000256" key="7">
    <source>
        <dbReference type="ARBA" id="ARBA00023027"/>
    </source>
</evidence>
<sequence>MSSPKNVIGVVVENIKDKDLYIDFGGKFLAVCDCPPGEKYPRGSLVRIKLFDMELTQKFMLNRNYVTIREADAKFIGPYQGTSADELPPGFADSVLKPSSGLPSGVRQQVKGYDFNDGLDFAKLFDSLLTTGFQATHFGEAVNIVNEMLAARAKAKLTYPDEDRPFKLFFAYTSNMISSGVRESIRFLAEHNMIDAIVTTAGGIEEDFIKCLRPSFIGSFSAWPGEELRAKGINRIGNLLVPNDNYVEFEKWIHPILDQLLKEQIENKVSWTPSKVIDRLGEEINNPDSVYYWCHKNKIPVYCPALTDGSIGDMFFSHGFKDQFGEVLRLDIVEDLSLINRSAIFAKETGMLILGGGLIKHHTFNANLMRNGADYTVLINTAAEFDGSDAGASPDEAVSWGKIRGNSKSIKVHADASLVFPLMVARTFAKQHLQAPKQ</sequence>
<comment type="pathway">
    <text evidence="3">Protein modification; eIF5A hypusination.</text>
</comment>
<evidence type="ECO:0000256" key="2">
    <source>
        <dbReference type="ARBA" id="ARBA00001911"/>
    </source>
</evidence>
<dbReference type="Pfam" id="PF01916">
    <property type="entry name" value="DS"/>
    <property type="match status" value="1"/>
</dbReference>
<dbReference type="PANTHER" id="PTHR11703:SF0">
    <property type="entry name" value="DEOXYHYPUSINE SYNTHASE"/>
    <property type="match status" value="1"/>
</dbReference>
<dbReference type="GO" id="GO:0034038">
    <property type="term" value="F:deoxyhypusine synthase activity"/>
    <property type="evidence" value="ECO:0007669"/>
    <property type="project" value="UniProtKB-EC"/>
</dbReference>
<keyword evidence="8" id="KW-0386">Hypusine biosynthesis</keyword>
<dbReference type="InterPro" id="IPR029035">
    <property type="entry name" value="DHS-like_NAD/FAD-binding_dom"/>
</dbReference>
<evidence type="ECO:0000256" key="5">
    <source>
        <dbReference type="ARBA" id="ARBA00012683"/>
    </source>
</evidence>
<dbReference type="NCBIfam" id="TIGR00321">
    <property type="entry name" value="dhys"/>
    <property type="match status" value="1"/>
</dbReference>
<evidence type="ECO:0000256" key="1">
    <source>
        <dbReference type="ARBA" id="ARBA00000952"/>
    </source>
</evidence>
<comment type="similarity">
    <text evidence="4">Belongs to the deoxyhypusine synthase family.</text>
</comment>
<dbReference type="EMBL" id="JBJKFK010001161">
    <property type="protein sequence ID" value="KAL3313892.1"/>
    <property type="molecule type" value="Genomic_DNA"/>
</dbReference>
<dbReference type="Proteomes" id="UP001626550">
    <property type="component" value="Unassembled WGS sequence"/>
</dbReference>
<name>A0ABD2Q2R0_9PLAT</name>
<evidence type="ECO:0000256" key="4">
    <source>
        <dbReference type="ARBA" id="ARBA00009892"/>
    </source>
</evidence>
<comment type="cofactor">
    <cofactor evidence="2">
        <name>NAD(+)</name>
        <dbReference type="ChEBI" id="CHEBI:57540"/>
    </cofactor>
</comment>
<keyword evidence="7" id="KW-0520">NAD</keyword>
<gene>
    <name evidence="9" type="ORF">Ciccas_007500</name>
</gene>
<dbReference type="InterPro" id="IPR019375">
    <property type="entry name" value="Ribosomal_bS1m"/>
</dbReference>
<protein>
    <recommendedName>
        <fullName evidence="5">deoxyhypusine synthase</fullName>
        <ecNumber evidence="5">2.5.1.46</ecNumber>
    </recommendedName>
</protein>
<evidence type="ECO:0000256" key="8">
    <source>
        <dbReference type="ARBA" id="ARBA00023256"/>
    </source>
</evidence>
<comment type="caution">
    <text evidence="9">The sequence shown here is derived from an EMBL/GenBank/DDBJ whole genome shotgun (WGS) entry which is preliminary data.</text>
</comment>
<evidence type="ECO:0000256" key="3">
    <source>
        <dbReference type="ARBA" id="ARBA00005041"/>
    </source>
</evidence>
<dbReference type="InterPro" id="IPR036982">
    <property type="entry name" value="Deoxyhypusine_synthase_sf"/>
</dbReference>
<accession>A0ABD2Q2R0</accession>
<proteinExistence type="inferred from homology"/>